<evidence type="ECO:0008006" key="4">
    <source>
        <dbReference type="Google" id="ProtNLM"/>
    </source>
</evidence>
<proteinExistence type="predicted"/>
<protein>
    <recommendedName>
        <fullName evidence="4">DUF502 domain-containing protein</fullName>
    </recommendedName>
</protein>
<feature type="transmembrane region" description="Helical" evidence="1">
    <location>
        <begin position="7"/>
        <end position="26"/>
    </location>
</feature>
<keyword evidence="1" id="KW-1133">Transmembrane helix</keyword>
<evidence type="ECO:0000313" key="3">
    <source>
        <dbReference type="Proteomes" id="UP000095255"/>
    </source>
</evidence>
<dbReference type="InterPro" id="IPR007462">
    <property type="entry name" value="COV1-like"/>
</dbReference>
<reference evidence="2 3" key="1">
    <citation type="submission" date="2016-09" db="EMBL/GenBank/DDBJ databases">
        <title>Desulfuribacillus arsenicus sp. nov., an obligately anaerobic, dissimilatory arsenic- and antimonate-reducing bacterium isolated from anoxic sediments.</title>
        <authorList>
            <person name="Abin C.A."/>
            <person name="Hollibaugh J.T."/>
        </authorList>
    </citation>
    <scope>NUCLEOTIDE SEQUENCE [LARGE SCALE GENOMIC DNA]</scope>
    <source>
        <strain evidence="2 3">MLFW-2</strain>
    </source>
</reference>
<sequence length="187" mass="20823">MRRVFAIFLKGIFILAPIVLTFYIIYNVYFFTDGLFKGLLEKAGFYYPGLGAVVTLATIFLVGLLASNWITNSIIRYTEKAIIVTPLIGKIYSIIKDTIHSFSNNRKGFTRLVLVSMPNDIKLLGFLTNDDDQVFIPKGYVAVYLMQSMQVAGNLILVPEHTVEPVEASPEDALKFIASAGMLKGSR</sequence>
<keyword evidence="1" id="KW-0812">Transmembrane</keyword>
<organism evidence="2 3">
    <name type="scientific">Desulfuribacillus stibiiarsenatis</name>
    <dbReference type="NCBI Taxonomy" id="1390249"/>
    <lineage>
        <taxon>Bacteria</taxon>
        <taxon>Bacillati</taxon>
        <taxon>Bacillota</taxon>
        <taxon>Desulfuribacillia</taxon>
        <taxon>Desulfuribacillales</taxon>
        <taxon>Desulfuribacillaceae</taxon>
        <taxon>Desulfuribacillus</taxon>
    </lineage>
</organism>
<gene>
    <name evidence="2" type="ORF">BHU72_08530</name>
</gene>
<feature type="transmembrane region" description="Helical" evidence="1">
    <location>
        <begin position="46"/>
        <end position="70"/>
    </location>
</feature>
<evidence type="ECO:0000256" key="1">
    <source>
        <dbReference type="SAM" id="Phobius"/>
    </source>
</evidence>
<dbReference type="PANTHER" id="PTHR31876:SF26">
    <property type="entry name" value="PROTEIN LIKE COV 2"/>
    <property type="match status" value="1"/>
</dbReference>
<name>A0A1E5L328_9FIRM</name>
<comment type="caution">
    <text evidence="2">The sequence shown here is derived from an EMBL/GenBank/DDBJ whole genome shotgun (WGS) entry which is preliminary data.</text>
</comment>
<keyword evidence="3" id="KW-1185">Reference proteome</keyword>
<dbReference type="STRING" id="1390249.BHU72_08530"/>
<dbReference type="RefSeq" id="WP_069702972.1">
    <property type="nucleotide sequence ID" value="NZ_MJAT01000037.1"/>
</dbReference>
<dbReference type="PANTHER" id="PTHR31876">
    <property type="entry name" value="COV-LIKE PROTEIN 1"/>
    <property type="match status" value="1"/>
</dbReference>
<dbReference type="AlphaFoldDB" id="A0A1E5L328"/>
<evidence type="ECO:0000313" key="2">
    <source>
        <dbReference type="EMBL" id="OEH84545.1"/>
    </source>
</evidence>
<dbReference type="Proteomes" id="UP000095255">
    <property type="component" value="Unassembled WGS sequence"/>
</dbReference>
<keyword evidence="1" id="KW-0472">Membrane</keyword>
<dbReference type="OrthoDB" id="9789516at2"/>
<dbReference type="Pfam" id="PF04367">
    <property type="entry name" value="DUF502"/>
    <property type="match status" value="1"/>
</dbReference>
<dbReference type="EMBL" id="MJAT01000037">
    <property type="protein sequence ID" value="OEH84545.1"/>
    <property type="molecule type" value="Genomic_DNA"/>
</dbReference>
<accession>A0A1E5L328</accession>